<evidence type="ECO:0000313" key="1">
    <source>
        <dbReference type="EMBL" id="MED6213005.1"/>
    </source>
</evidence>
<keyword evidence="2" id="KW-1185">Reference proteome</keyword>
<sequence length="97" mass="11210">EAKEVKNQLITCNREGKWTSEVPAVEKTNLTYNASCPARVYVHVVKKTGLWRISKVVLHHLHPCCPDQAQMLPQHRELNLDVRRTIENNDLSSIRPR</sequence>
<dbReference type="Proteomes" id="UP001341840">
    <property type="component" value="Unassembled WGS sequence"/>
</dbReference>
<feature type="non-terminal residue" evidence="1">
    <location>
        <position position="1"/>
    </location>
</feature>
<organism evidence="1 2">
    <name type="scientific">Stylosanthes scabra</name>
    <dbReference type="NCBI Taxonomy" id="79078"/>
    <lineage>
        <taxon>Eukaryota</taxon>
        <taxon>Viridiplantae</taxon>
        <taxon>Streptophyta</taxon>
        <taxon>Embryophyta</taxon>
        <taxon>Tracheophyta</taxon>
        <taxon>Spermatophyta</taxon>
        <taxon>Magnoliopsida</taxon>
        <taxon>eudicotyledons</taxon>
        <taxon>Gunneridae</taxon>
        <taxon>Pentapetalae</taxon>
        <taxon>rosids</taxon>
        <taxon>fabids</taxon>
        <taxon>Fabales</taxon>
        <taxon>Fabaceae</taxon>
        <taxon>Papilionoideae</taxon>
        <taxon>50 kb inversion clade</taxon>
        <taxon>dalbergioids sensu lato</taxon>
        <taxon>Dalbergieae</taxon>
        <taxon>Pterocarpus clade</taxon>
        <taxon>Stylosanthes</taxon>
    </lineage>
</organism>
<proteinExistence type="predicted"/>
<evidence type="ECO:0000313" key="2">
    <source>
        <dbReference type="Proteomes" id="UP001341840"/>
    </source>
</evidence>
<gene>
    <name evidence="1" type="ORF">PIB30_089096</name>
</gene>
<reference evidence="1 2" key="1">
    <citation type="journal article" date="2023" name="Plants (Basel)">
        <title>Bridging the Gap: Combining Genomics and Transcriptomics Approaches to Understand Stylosanthes scabra, an Orphan Legume from the Brazilian Caatinga.</title>
        <authorList>
            <person name="Ferreira-Neto J.R.C."/>
            <person name="da Silva M.D."/>
            <person name="Binneck E."/>
            <person name="de Melo N.F."/>
            <person name="da Silva R.H."/>
            <person name="de Melo A.L.T.M."/>
            <person name="Pandolfi V."/>
            <person name="Bustamante F.O."/>
            <person name="Brasileiro-Vidal A.C."/>
            <person name="Benko-Iseppon A.M."/>
        </authorList>
    </citation>
    <scope>NUCLEOTIDE SEQUENCE [LARGE SCALE GENOMIC DNA]</scope>
    <source>
        <tissue evidence="1">Leaves</tissue>
    </source>
</reference>
<evidence type="ECO:0008006" key="3">
    <source>
        <dbReference type="Google" id="ProtNLM"/>
    </source>
</evidence>
<name>A0ABU6YUG4_9FABA</name>
<protein>
    <recommendedName>
        <fullName evidence="3">FAR1 domain-containing protein</fullName>
    </recommendedName>
</protein>
<accession>A0ABU6YUG4</accession>
<dbReference type="EMBL" id="JASCZI010243304">
    <property type="protein sequence ID" value="MED6213005.1"/>
    <property type="molecule type" value="Genomic_DNA"/>
</dbReference>
<comment type="caution">
    <text evidence="1">The sequence shown here is derived from an EMBL/GenBank/DDBJ whole genome shotgun (WGS) entry which is preliminary data.</text>
</comment>